<feature type="region of interest" description="Disordered" evidence="1">
    <location>
        <begin position="1"/>
        <end position="53"/>
    </location>
</feature>
<sequence>MSAITQGVKDFLKGSHKPDSTEVCSEVAPEVTKEHVRPQEHTETAEAVDRERHVHHHQHRVQPVHHEQTLDTKHVHTAAPAVVREHKEDMLPEHQQKLHEQRTVHQNQHHVGDVERTGAHLGSHVNQHEHHHIHETVQPVIQRETIQPTTVHHTVPVSEKVHEAPIVHEATTLPAISHADFLKQKTDSGPMSHSDKGHSHQFYEGAPRVGGAREQTA</sequence>
<dbReference type="PANTHER" id="PTHR38703">
    <property type="entry name" value="CHROMOSOME 8, WHOLE GENOME SHOTGUN SEQUENCE"/>
    <property type="match status" value="1"/>
</dbReference>
<dbReference type="Proteomes" id="UP000279259">
    <property type="component" value="Unassembled WGS sequence"/>
</dbReference>
<dbReference type="EMBL" id="RSCD01000005">
    <property type="protein sequence ID" value="RSH93016.1"/>
    <property type="molecule type" value="Genomic_DNA"/>
</dbReference>
<dbReference type="OrthoDB" id="2118965at2759"/>
<proteinExistence type="predicted"/>
<feature type="region of interest" description="Disordered" evidence="1">
    <location>
        <begin position="184"/>
        <end position="217"/>
    </location>
</feature>
<comment type="caution">
    <text evidence="2">The sequence shown here is derived from an EMBL/GenBank/DDBJ whole genome shotgun (WGS) entry which is preliminary data.</text>
</comment>
<dbReference type="STRING" id="1890683.A0A427YPP7"/>
<accession>A0A427YPP7</accession>
<feature type="compositionally biased region" description="Basic and acidic residues" evidence="1">
    <location>
        <begin position="31"/>
        <end position="52"/>
    </location>
</feature>
<protein>
    <recommendedName>
        <fullName evidence="4">Allergen</fullName>
    </recommendedName>
</protein>
<dbReference type="AlphaFoldDB" id="A0A427YPP7"/>
<keyword evidence="3" id="KW-1185">Reference proteome</keyword>
<evidence type="ECO:0008006" key="4">
    <source>
        <dbReference type="Google" id="ProtNLM"/>
    </source>
</evidence>
<reference evidence="2 3" key="1">
    <citation type="submission" date="2018-11" db="EMBL/GenBank/DDBJ databases">
        <title>Genome sequence of Saitozyma podzolica DSM 27192.</title>
        <authorList>
            <person name="Aliyu H."/>
            <person name="Gorte O."/>
            <person name="Ochsenreither K."/>
        </authorList>
    </citation>
    <scope>NUCLEOTIDE SEQUENCE [LARGE SCALE GENOMIC DNA]</scope>
    <source>
        <strain evidence="2 3">DSM 27192</strain>
    </source>
</reference>
<evidence type="ECO:0000256" key="1">
    <source>
        <dbReference type="SAM" id="MobiDB-lite"/>
    </source>
</evidence>
<organism evidence="2 3">
    <name type="scientific">Saitozyma podzolica</name>
    <dbReference type="NCBI Taxonomy" id="1890683"/>
    <lineage>
        <taxon>Eukaryota</taxon>
        <taxon>Fungi</taxon>
        <taxon>Dikarya</taxon>
        <taxon>Basidiomycota</taxon>
        <taxon>Agaricomycotina</taxon>
        <taxon>Tremellomycetes</taxon>
        <taxon>Tremellales</taxon>
        <taxon>Trimorphomycetaceae</taxon>
        <taxon>Saitozyma</taxon>
    </lineage>
</organism>
<dbReference type="PANTHER" id="PTHR38703:SF1">
    <property type="entry name" value="ALLERGEN"/>
    <property type="match status" value="1"/>
</dbReference>
<feature type="compositionally biased region" description="Basic and acidic residues" evidence="1">
    <location>
        <begin position="10"/>
        <end position="20"/>
    </location>
</feature>
<name>A0A427YPP7_9TREE</name>
<evidence type="ECO:0000313" key="2">
    <source>
        <dbReference type="EMBL" id="RSH93016.1"/>
    </source>
</evidence>
<gene>
    <name evidence="2" type="ORF">EHS25_008464</name>
</gene>
<evidence type="ECO:0000313" key="3">
    <source>
        <dbReference type="Proteomes" id="UP000279259"/>
    </source>
</evidence>